<feature type="region of interest" description="Disordered" evidence="1">
    <location>
        <begin position="32"/>
        <end position="97"/>
    </location>
</feature>
<accession>A0ABR3SL82</accession>
<proteinExistence type="predicted"/>
<protein>
    <recommendedName>
        <fullName evidence="4">F-box domain protein</fullName>
    </recommendedName>
</protein>
<evidence type="ECO:0000313" key="2">
    <source>
        <dbReference type="EMBL" id="KAL1623966.1"/>
    </source>
</evidence>
<sequence>MAASLATLPEDIIEVICKVTFIPEVEIASSYYSSSSSESFSDESDYGWGDDGEDGDTRDIDDGEESTQSHDDSGDFVEENHENYEDSQEQLWVPDTDSDLGASSNEGGCFNCGRPRNACYREETRYGIDRYCTLVINCCEDVVLEKESLCVKDVMNLRLTCRSLSISLIEWFRREFPKCKWAQTGIAEISMTYRGLQDFSRTMMSEIIASNITILHVNIAKLSLLGLRGWRDDCNFVGMCGKLFLEPVDQTGIEAYGNATNALVELEHLKMIEGYVEQEWMMAVHEDAKLLQEAFAHLPNLKEVAIGEYELAYKRHNYFYQATPRDGKISRRLGQMNSLGTPDLPVCKKEFGCEAMAAALNSLLQALASHPMPLRKLTVQMAPGKSANEEAGVWALQLPQPTLIKLAPTLAQLKHLHLAISLGSCRHRSPNSRIHRGHSLEGFTKENGLQGLLSLLSAASSLESFNLVAAPNNEFSIGFVRKVLGALPPTIKALHLHNMLLSVPVLAHFFNSHRHSLEEVGLTKVYLTDESWTPVFRMMRPYLQHLQNVYFEQLWELHPSFSDKLFFFPPRRYAGARDGWLGRRHYAVGCAHRGPGRFADGKWIPYYRYDSLVIQEAHKERWMVQGVQDGLHLAIRWGKREAVEYGSTNVDDPLPEKVLDHVCEAFGKTREEYGIPEQCDLVSA</sequence>
<dbReference type="Gene3D" id="3.80.10.10">
    <property type="entry name" value="Ribonuclease Inhibitor"/>
    <property type="match status" value="1"/>
</dbReference>
<evidence type="ECO:0000313" key="3">
    <source>
        <dbReference type="Proteomes" id="UP001521116"/>
    </source>
</evidence>
<evidence type="ECO:0000256" key="1">
    <source>
        <dbReference type="SAM" id="MobiDB-lite"/>
    </source>
</evidence>
<feature type="compositionally biased region" description="Basic and acidic residues" evidence="1">
    <location>
        <begin position="67"/>
        <end position="84"/>
    </location>
</feature>
<reference evidence="2 3" key="1">
    <citation type="submission" date="2024-02" db="EMBL/GenBank/DDBJ databases">
        <title>De novo assembly and annotation of 12 fungi associated with fruit tree decline syndrome in Ontario, Canada.</title>
        <authorList>
            <person name="Sulman M."/>
            <person name="Ellouze W."/>
            <person name="Ilyukhin E."/>
        </authorList>
    </citation>
    <scope>NUCLEOTIDE SEQUENCE [LARGE SCALE GENOMIC DNA]</scope>
    <source>
        <strain evidence="2 3">M1-105</strain>
    </source>
</reference>
<name>A0ABR3SL82_9PEZI</name>
<dbReference type="InterPro" id="IPR032675">
    <property type="entry name" value="LRR_dom_sf"/>
</dbReference>
<evidence type="ECO:0008006" key="4">
    <source>
        <dbReference type="Google" id="ProtNLM"/>
    </source>
</evidence>
<keyword evidence="3" id="KW-1185">Reference proteome</keyword>
<dbReference type="Proteomes" id="UP001521116">
    <property type="component" value="Unassembled WGS sequence"/>
</dbReference>
<comment type="caution">
    <text evidence="2">The sequence shown here is derived from an EMBL/GenBank/DDBJ whole genome shotgun (WGS) entry which is preliminary data.</text>
</comment>
<feature type="compositionally biased region" description="Acidic residues" evidence="1">
    <location>
        <begin position="40"/>
        <end position="54"/>
    </location>
</feature>
<dbReference type="SUPFAM" id="SSF52047">
    <property type="entry name" value="RNI-like"/>
    <property type="match status" value="1"/>
</dbReference>
<dbReference type="EMBL" id="JAJVDC020000112">
    <property type="protein sequence ID" value="KAL1623966.1"/>
    <property type="molecule type" value="Genomic_DNA"/>
</dbReference>
<organism evidence="2 3">
    <name type="scientific">Neofusicoccum ribis</name>
    <dbReference type="NCBI Taxonomy" id="45134"/>
    <lineage>
        <taxon>Eukaryota</taxon>
        <taxon>Fungi</taxon>
        <taxon>Dikarya</taxon>
        <taxon>Ascomycota</taxon>
        <taxon>Pezizomycotina</taxon>
        <taxon>Dothideomycetes</taxon>
        <taxon>Dothideomycetes incertae sedis</taxon>
        <taxon>Botryosphaeriales</taxon>
        <taxon>Botryosphaeriaceae</taxon>
        <taxon>Neofusicoccum</taxon>
    </lineage>
</organism>
<gene>
    <name evidence="2" type="ORF">SLS56_008018</name>
</gene>